<dbReference type="GO" id="GO:0008289">
    <property type="term" value="F:lipid binding"/>
    <property type="evidence" value="ECO:0007669"/>
    <property type="project" value="InterPro"/>
</dbReference>
<dbReference type="Pfam" id="PF05461">
    <property type="entry name" value="ApoL"/>
    <property type="match status" value="1"/>
</dbReference>
<feature type="transmembrane region" description="Helical" evidence="2">
    <location>
        <begin position="91"/>
        <end position="114"/>
    </location>
</feature>
<feature type="transmembrane region" description="Helical" evidence="2">
    <location>
        <begin position="63"/>
        <end position="85"/>
    </location>
</feature>
<comment type="similarity">
    <text evidence="1">Belongs to the apolipoprotein L family.</text>
</comment>
<dbReference type="GeneID" id="20238018"/>
<dbReference type="EMBL" id="KB201305">
    <property type="protein sequence ID" value="ESO97262.1"/>
    <property type="molecule type" value="Genomic_DNA"/>
</dbReference>
<dbReference type="PANTHER" id="PTHR14096:SF28">
    <property type="entry name" value="APOLIPOPROTEIN L, 1-RELATED"/>
    <property type="match status" value="1"/>
</dbReference>
<dbReference type="HOGENOM" id="CLU_1046920_0_0_1"/>
<name>V4AJH3_LOTGI</name>
<keyword evidence="2" id="KW-1133">Transmembrane helix</keyword>
<dbReference type="KEGG" id="lgi:LOTGIDRAFT_159285"/>
<dbReference type="CTD" id="20238018"/>
<dbReference type="GO" id="GO:0005576">
    <property type="term" value="C:extracellular region"/>
    <property type="evidence" value="ECO:0007669"/>
    <property type="project" value="InterPro"/>
</dbReference>
<dbReference type="AlphaFoldDB" id="V4AJH3"/>
<dbReference type="PANTHER" id="PTHR14096">
    <property type="entry name" value="APOLIPOPROTEIN L"/>
    <property type="match status" value="1"/>
</dbReference>
<dbReference type="GO" id="GO:0006869">
    <property type="term" value="P:lipid transport"/>
    <property type="evidence" value="ECO:0007669"/>
    <property type="project" value="InterPro"/>
</dbReference>
<reference evidence="3 4" key="1">
    <citation type="journal article" date="2013" name="Nature">
        <title>Insights into bilaterian evolution from three spiralian genomes.</title>
        <authorList>
            <person name="Simakov O."/>
            <person name="Marletaz F."/>
            <person name="Cho S.J."/>
            <person name="Edsinger-Gonzales E."/>
            <person name="Havlak P."/>
            <person name="Hellsten U."/>
            <person name="Kuo D.H."/>
            <person name="Larsson T."/>
            <person name="Lv J."/>
            <person name="Arendt D."/>
            <person name="Savage R."/>
            <person name="Osoegawa K."/>
            <person name="de Jong P."/>
            <person name="Grimwood J."/>
            <person name="Chapman J.A."/>
            <person name="Shapiro H."/>
            <person name="Aerts A."/>
            <person name="Otillar R.P."/>
            <person name="Terry A.Y."/>
            <person name="Boore J.L."/>
            <person name="Grigoriev I.V."/>
            <person name="Lindberg D.R."/>
            <person name="Seaver E.C."/>
            <person name="Weisblat D.A."/>
            <person name="Putnam N.H."/>
            <person name="Rokhsar D.S."/>
        </authorList>
    </citation>
    <scope>NUCLEOTIDE SEQUENCE [LARGE SCALE GENOMIC DNA]</scope>
</reference>
<evidence type="ECO:0000256" key="2">
    <source>
        <dbReference type="SAM" id="Phobius"/>
    </source>
</evidence>
<protein>
    <submittedName>
        <fullName evidence="3">Uncharacterized protein</fullName>
    </submittedName>
</protein>
<feature type="transmembrane region" description="Helical" evidence="2">
    <location>
        <begin position="191"/>
        <end position="213"/>
    </location>
</feature>
<evidence type="ECO:0000313" key="3">
    <source>
        <dbReference type="EMBL" id="ESO97262.1"/>
    </source>
</evidence>
<sequence length="266" mass="28397">MSGDIDSMTKVTCEKTYGEEDCPQPTVDEYEKFCTIREETIRLLHDTADELDKLAKDVRISNIAGSAGGVVSAGLIVGGVIGSVFTMGASLVLTAVGAGLGVASAATSIGATIADSVISKKRQAQINEALVKDNQALKVLFNMCQKFEVEIDEDEKIQRVVTGAASVGKAAIVVGDTSRVAINVMKGAGRAVAVGGLVISVITLPIDIATLVINSKAIHEQKPHEMAEHFRTIAKQLTDNLRDEVLPCLFDNTEFFLENDLNEYKQ</sequence>
<dbReference type="RefSeq" id="XP_009051870.1">
    <property type="nucleotide sequence ID" value="XM_009053622.1"/>
</dbReference>
<keyword evidence="2" id="KW-0812">Transmembrane</keyword>
<gene>
    <name evidence="3" type="ORF">LOTGIDRAFT_159285</name>
</gene>
<dbReference type="InterPro" id="IPR008405">
    <property type="entry name" value="ApoL"/>
</dbReference>
<dbReference type="GO" id="GO:0042157">
    <property type="term" value="P:lipoprotein metabolic process"/>
    <property type="evidence" value="ECO:0007669"/>
    <property type="project" value="InterPro"/>
</dbReference>
<keyword evidence="2" id="KW-0472">Membrane</keyword>
<accession>V4AJH3</accession>
<dbReference type="OMA" id="HEGCTIT"/>
<dbReference type="OrthoDB" id="6132874at2759"/>
<dbReference type="Proteomes" id="UP000030746">
    <property type="component" value="Unassembled WGS sequence"/>
</dbReference>
<organism evidence="3 4">
    <name type="scientific">Lottia gigantea</name>
    <name type="common">Giant owl limpet</name>
    <dbReference type="NCBI Taxonomy" id="225164"/>
    <lineage>
        <taxon>Eukaryota</taxon>
        <taxon>Metazoa</taxon>
        <taxon>Spiralia</taxon>
        <taxon>Lophotrochozoa</taxon>
        <taxon>Mollusca</taxon>
        <taxon>Gastropoda</taxon>
        <taxon>Patellogastropoda</taxon>
        <taxon>Lottioidea</taxon>
        <taxon>Lottiidae</taxon>
        <taxon>Lottia</taxon>
    </lineage>
</organism>
<evidence type="ECO:0000256" key="1">
    <source>
        <dbReference type="ARBA" id="ARBA00010090"/>
    </source>
</evidence>
<dbReference type="GO" id="GO:0016020">
    <property type="term" value="C:membrane"/>
    <property type="evidence" value="ECO:0007669"/>
    <property type="project" value="TreeGrafter"/>
</dbReference>
<proteinExistence type="inferred from homology"/>
<keyword evidence="4" id="KW-1185">Reference proteome</keyword>
<evidence type="ECO:0000313" key="4">
    <source>
        <dbReference type="Proteomes" id="UP000030746"/>
    </source>
</evidence>